<dbReference type="Pfam" id="PF01436">
    <property type="entry name" value="NHL"/>
    <property type="match status" value="6"/>
</dbReference>
<feature type="region of interest" description="Disordered" evidence="7">
    <location>
        <begin position="99"/>
        <end position="120"/>
    </location>
</feature>
<evidence type="ECO:0000313" key="10">
    <source>
        <dbReference type="Proteomes" id="UP001347796"/>
    </source>
</evidence>
<feature type="repeat" description="NHL" evidence="6">
    <location>
        <begin position="611"/>
        <end position="653"/>
    </location>
</feature>
<keyword evidence="3 5" id="KW-0863">Zinc-finger</keyword>
<keyword evidence="1" id="KW-0479">Metal-binding</keyword>
<evidence type="ECO:0000256" key="6">
    <source>
        <dbReference type="PROSITE-ProRule" id="PRU00504"/>
    </source>
</evidence>
<evidence type="ECO:0000256" key="2">
    <source>
        <dbReference type="ARBA" id="ARBA00022737"/>
    </source>
</evidence>
<feature type="repeat" description="NHL" evidence="6">
    <location>
        <begin position="754"/>
        <end position="794"/>
    </location>
</feature>
<feature type="compositionally biased region" description="Basic and acidic residues" evidence="7">
    <location>
        <begin position="100"/>
        <end position="117"/>
    </location>
</feature>
<evidence type="ECO:0000256" key="7">
    <source>
        <dbReference type="SAM" id="MobiDB-lite"/>
    </source>
</evidence>
<dbReference type="GO" id="GO:0061630">
    <property type="term" value="F:ubiquitin protein ligase activity"/>
    <property type="evidence" value="ECO:0007669"/>
    <property type="project" value="TreeGrafter"/>
</dbReference>
<dbReference type="InterPro" id="IPR050952">
    <property type="entry name" value="TRIM-NHL_E3_ligases"/>
</dbReference>
<evidence type="ECO:0000313" key="9">
    <source>
        <dbReference type="EMBL" id="KAK6165612.1"/>
    </source>
</evidence>
<dbReference type="InterPro" id="IPR013083">
    <property type="entry name" value="Znf_RING/FYVE/PHD"/>
</dbReference>
<dbReference type="Proteomes" id="UP001347796">
    <property type="component" value="Unassembled WGS sequence"/>
</dbReference>
<dbReference type="InterPro" id="IPR001841">
    <property type="entry name" value="Znf_RING"/>
</dbReference>
<feature type="repeat" description="NHL" evidence="6">
    <location>
        <begin position="798"/>
        <end position="841"/>
    </location>
</feature>
<dbReference type="Pfam" id="PF00097">
    <property type="entry name" value="zf-C3HC4"/>
    <property type="match status" value="1"/>
</dbReference>
<evidence type="ECO:0000256" key="1">
    <source>
        <dbReference type="ARBA" id="ARBA00022723"/>
    </source>
</evidence>
<proteinExistence type="predicted"/>
<dbReference type="InterPro" id="IPR018957">
    <property type="entry name" value="Znf_C3HC4_RING-type"/>
</dbReference>
<dbReference type="Gene3D" id="3.30.40.10">
    <property type="entry name" value="Zinc/RING finger domain, C3HC4 (zinc finger)"/>
    <property type="match status" value="1"/>
</dbReference>
<organism evidence="9 10">
    <name type="scientific">Patella caerulea</name>
    <name type="common">Rayed Mediterranean limpet</name>
    <dbReference type="NCBI Taxonomy" id="87958"/>
    <lineage>
        <taxon>Eukaryota</taxon>
        <taxon>Metazoa</taxon>
        <taxon>Spiralia</taxon>
        <taxon>Lophotrochozoa</taxon>
        <taxon>Mollusca</taxon>
        <taxon>Gastropoda</taxon>
        <taxon>Patellogastropoda</taxon>
        <taxon>Patelloidea</taxon>
        <taxon>Patellidae</taxon>
        <taxon>Patella</taxon>
    </lineage>
</organism>
<dbReference type="SMART" id="SM00184">
    <property type="entry name" value="RING"/>
    <property type="match status" value="1"/>
</dbReference>
<dbReference type="CDD" id="cd16524">
    <property type="entry name" value="RING-HC_NHL-1-like"/>
    <property type="match status" value="1"/>
</dbReference>
<protein>
    <recommendedName>
        <fullName evidence="8">RING-type domain-containing protein</fullName>
    </recommendedName>
</protein>
<dbReference type="PANTHER" id="PTHR24104:SF47">
    <property type="entry name" value="E3 UBIQUITIN-PROTEIN LIGASE NHLRC1"/>
    <property type="match status" value="1"/>
</dbReference>
<sequence length="885" mass="99044">MSDEEMTYSSRHIEQLLQCSICLDRFKTPKLLPCQHTYCQSPCLEQLVNPRTRMIRCPECRADHLVPRGGTGSYPNNITIMGFMDLPRLAQGVESVATTTHRDEGGIMPTKKVDKPTDSGSSGMMSSVCCSAGYNDDFSGGSSYEAPIVVAPPPPRTTCSGCFRNSRLSACNHCQQQLCEACCRQHMEQVKVEIERMIYRIKRALPKISSAIDDIGYKGNQSQQKCQNAKTEITDIFERHLRDFEARQRFLMAEVDAFLFAELENLRIQQENLEVELASMASFCDSSESAIGHGSRLTDTELMQLHEQCQENSDTMQSFEGSQIRRAGLRQIDVKAENQLLTDAIAAFGEVEIIGRPISAHINNRTDGQRSYESRLASRLVDLARPERSLYQSRPTSRNIDTDYALSVIGNQSPLAVSPASQRRQTYLSSRDQHLSADAADLYDSRSGRNTGGAVSRVPRRRPRREHHSDTRIAGIMGGDDTAYSRYRRRSLGGALSPPREADDLDDEESPLPLTRGQTFSRDPLQISPRNPRRPIRYDIAFDNGSSTESLDDDNSSTSRLRPNPYPNTNNRTQTQTQSQTQPQNQNNSRSNRGNVEPRNKYNQKGRAIIRFGSRGNGQHEFTWPRGVAVSPIDDTIYVADSSNHRVQVFDNTGRFLRSFGSYGTNEGEFDCLAGITVNTLGQVIVSDRYNHRIQVFDHNCSCITSFGEEGSAEGQLNYPWGIACDNMGFIYVCDKENNRIQVFQSNGNFVRGFGEMGSRDGEFDNPQYVAVSPDNKIYISDSSNHRIQVFSMYGDFLFSFGSSGTQNGQLKYPRGVAIDSQGFVAVSDSGNNRVQIFRPDGTYYSMFGSWGNENGQFKALEGLAILANGNIVVSDRENHRIQIF</sequence>
<dbReference type="EMBL" id="JAZGQO010000021">
    <property type="protein sequence ID" value="KAK6165612.1"/>
    <property type="molecule type" value="Genomic_DNA"/>
</dbReference>
<name>A0AAN8FWR4_PATCE</name>
<evidence type="ECO:0000256" key="5">
    <source>
        <dbReference type="PROSITE-ProRule" id="PRU00175"/>
    </source>
</evidence>
<dbReference type="CDD" id="cd14954">
    <property type="entry name" value="NHL_TRIM71_like"/>
    <property type="match status" value="1"/>
</dbReference>
<feature type="region of interest" description="Disordered" evidence="7">
    <location>
        <begin position="438"/>
        <end position="479"/>
    </location>
</feature>
<dbReference type="InterPro" id="IPR001258">
    <property type="entry name" value="NHL_repeat"/>
</dbReference>
<feature type="repeat" description="NHL" evidence="6">
    <location>
        <begin position="657"/>
        <end position="700"/>
    </location>
</feature>
<gene>
    <name evidence="9" type="ORF">SNE40_022509</name>
</gene>
<reference evidence="9 10" key="1">
    <citation type="submission" date="2024-01" db="EMBL/GenBank/DDBJ databases">
        <title>The genome of the rayed Mediterranean limpet Patella caerulea (Linnaeus, 1758).</title>
        <authorList>
            <person name="Anh-Thu Weber A."/>
            <person name="Halstead-Nussloch G."/>
        </authorList>
    </citation>
    <scope>NUCLEOTIDE SEQUENCE [LARGE SCALE GENOMIC DNA]</scope>
    <source>
        <strain evidence="9">AATW-2023a</strain>
        <tissue evidence="9">Whole specimen</tissue>
    </source>
</reference>
<keyword evidence="10" id="KW-1185">Reference proteome</keyword>
<keyword evidence="2" id="KW-0677">Repeat</keyword>
<dbReference type="AlphaFoldDB" id="A0AAN8FWR4"/>
<feature type="repeat" description="NHL" evidence="6">
    <location>
        <begin position="848"/>
        <end position="885"/>
    </location>
</feature>
<dbReference type="PROSITE" id="PS50089">
    <property type="entry name" value="ZF_RING_2"/>
    <property type="match status" value="1"/>
</dbReference>
<feature type="repeat" description="NHL" evidence="6">
    <location>
        <begin position="704"/>
        <end position="747"/>
    </location>
</feature>
<feature type="domain" description="RING-type" evidence="8">
    <location>
        <begin position="19"/>
        <end position="61"/>
    </location>
</feature>
<keyword evidence="4" id="KW-0862">Zinc</keyword>
<feature type="region of interest" description="Disordered" evidence="7">
    <location>
        <begin position="493"/>
        <end position="604"/>
    </location>
</feature>
<dbReference type="FunFam" id="2.120.10.30:FF:000037">
    <property type="entry name" value="Uncharacterized protein, isoform E"/>
    <property type="match status" value="1"/>
</dbReference>
<accession>A0AAN8FWR4</accession>
<evidence type="ECO:0000259" key="8">
    <source>
        <dbReference type="PROSITE" id="PS50089"/>
    </source>
</evidence>
<dbReference type="SUPFAM" id="SSF101898">
    <property type="entry name" value="NHL repeat"/>
    <property type="match status" value="1"/>
</dbReference>
<evidence type="ECO:0000256" key="3">
    <source>
        <dbReference type="ARBA" id="ARBA00022771"/>
    </source>
</evidence>
<dbReference type="FunFam" id="2.120.10.30:FF:000013">
    <property type="entry name" value="E3 ubiquitin-protein ligase TRIM71"/>
    <property type="match status" value="2"/>
</dbReference>
<dbReference type="InterPro" id="IPR011042">
    <property type="entry name" value="6-blade_b-propeller_TolB-like"/>
</dbReference>
<dbReference type="PANTHER" id="PTHR24104">
    <property type="entry name" value="E3 UBIQUITIN-PROTEIN LIGASE NHLRC1-RELATED"/>
    <property type="match status" value="1"/>
</dbReference>
<dbReference type="PROSITE" id="PS51125">
    <property type="entry name" value="NHL"/>
    <property type="match status" value="6"/>
</dbReference>
<dbReference type="GO" id="GO:0008270">
    <property type="term" value="F:zinc ion binding"/>
    <property type="evidence" value="ECO:0007669"/>
    <property type="project" value="UniProtKB-KW"/>
</dbReference>
<dbReference type="SUPFAM" id="SSF57850">
    <property type="entry name" value="RING/U-box"/>
    <property type="match status" value="1"/>
</dbReference>
<dbReference type="Gene3D" id="2.120.10.30">
    <property type="entry name" value="TolB, C-terminal domain"/>
    <property type="match status" value="4"/>
</dbReference>
<comment type="caution">
    <text evidence="9">The sequence shown here is derived from an EMBL/GenBank/DDBJ whole genome shotgun (WGS) entry which is preliminary data.</text>
</comment>
<evidence type="ECO:0000256" key="4">
    <source>
        <dbReference type="ARBA" id="ARBA00022833"/>
    </source>
</evidence>
<dbReference type="GO" id="GO:0000209">
    <property type="term" value="P:protein polyubiquitination"/>
    <property type="evidence" value="ECO:0007669"/>
    <property type="project" value="TreeGrafter"/>
</dbReference>
<feature type="compositionally biased region" description="Low complexity" evidence="7">
    <location>
        <begin position="567"/>
        <end position="593"/>
    </location>
</feature>
<dbReference type="GO" id="GO:0043161">
    <property type="term" value="P:proteasome-mediated ubiquitin-dependent protein catabolic process"/>
    <property type="evidence" value="ECO:0007669"/>
    <property type="project" value="TreeGrafter"/>
</dbReference>